<dbReference type="EMBL" id="KB822722">
    <property type="protein sequence ID" value="ETN38416.1"/>
    <property type="molecule type" value="Genomic_DNA"/>
</dbReference>
<dbReference type="AlphaFoldDB" id="W2RPI7"/>
<keyword evidence="3" id="KW-1185">Reference proteome</keyword>
<proteinExistence type="predicted"/>
<gene>
    <name evidence="2" type="ORF">HMPREF1541_06451</name>
</gene>
<dbReference type="Proteomes" id="UP000030752">
    <property type="component" value="Unassembled WGS sequence"/>
</dbReference>
<evidence type="ECO:0000313" key="2">
    <source>
        <dbReference type="EMBL" id="ETN38416.1"/>
    </source>
</evidence>
<feature type="region of interest" description="Disordered" evidence="1">
    <location>
        <begin position="172"/>
        <end position="196"/>
    </location>
</feature>
<evidence type="ECO:0000313" key="3">
    <source>
        <dbReference type="Proteomes" id="UP000030752"/>
    </source>
</evidence>
<dbReference type="InParanoid" id="W2RPI7"/>
<name>W2RPI7_CYPE1</name>
<organism evidence="2 3">
    <name type="scientific">Cyphellophora europaea (strain CBS 101466)</name>
    <name type="common">Phialophora europaea</name>
    <dbReference type="NCBI Taxonomy" id="1220924"/>
    <lineage>
        <taxon>Eukaryota</taxon>
        <taxon>Fungi</taxon>
        <taxon>Dikarya</taxon>
        <taxon>Ascomycota</taxon>
        <taxon>Pezizomycotina</taxon>
        <taxon>Eurotiomycetes</taxon>
        <taxon>Chaetothyriomycetidae</taxon>
        <taxon>Chaetothyriales</taxon>
        <taxon>Cyphellophoraceae</taxon>
        <taxon>Cyphellophora</taxon>
    </lineage>
</organism>
<dbReference type="VEuPathDB" id="FungiDB:HMPREF1541_06451"/>
<dbReference type="GeneID" id="19973790"/>
<dbReference type="RefSeq" id="XP_008719005.1">
    <property type="nucleotide sequence ID" value="XM_008720783.1"/>
</dbReference>
<dbReference type="HOGENOM" id="CLU_1250631_0_0_1"/>
<sequence length="221" mass="23441">MSKHVSIPDNGYITCPVAFESGQACLGTGRECFLQRKENEISRHMRRYHLSLLGPRNRVDYGRCAIICETAARALAGPQIFAAAQQAGARLIDADSVKTPRFDNWRPGGGAPAAAAARATVAQFAPALLGPVASAAPASGLPAPPTAVAAPPTVAPPQPAPVGFSRPIPQAVYDRRRPTDSDPNAAPPRGLPANMIPGWSAEVALRDKMHRRRLKKPPVRP</sequence>
<evidence type="ECO:0000256" key="1">
    <source>
        <dbReference type="SAM" id="MobiDB-lite"/>
    </source>
</evidence>
<reference evidence="2 3" key="1">
    <citation type="submission" date="2013-03" db="EMBL/GenBank/DDBJ databases">
        <title>The Genome Sequence of Phialophora europaea CBS 101466.</title>
        <authorList>
            <consortium name="The Broad Institute Genomics Platform"/>
            <person name="Cuomo C."/>
            <person name="de Hoog S."/>
            <person name="Gorbushina A."/>
            <person name="Walker B."/>
            <person name="Young S.K."/>
            <person name="Zeng Q."/>
            <person name="Gargeya S."/>
            <person name="Fitzgerald M."/>
            <person name="Haas B."/>
            <person name="Abouelleil A."/>
            <person name="Allen A.W."/>
            <person name="Alvarado L."/>
            <person name="Arachchi H.M."/>
            <person name="Berlin A.M."/>
            <person name="Chapman S.B."/>
            <person name="Gainer-Dewar J."/>
            <person name="Goldberg J."/>
            <person name="Griggs A."/>
            <person name="Gujja S."/>
            <person name="Hansen M."/>
            <person name="Howarth C."/>
            <person name="Imamovic A."/>
            <person name="Ireland A."/>
            <person name="Larimer J."/>
            <person name="McCowan C."/>
            <person name="Murphy C."/>
            <person name="Pearson M."/>
            <person name="Poon T.W."/>
            <person name="Priest M."/>
            <person name="Roberts A."/>
            <person name="Saif S."/>
            <person name="Shea T."/>
            <person name="Sisk P."/>
            <person name="Sykes S."/>
            <person name="Wortman J."/>
            <person name="Nusbaum C."/>
            <person name="Birren B."/>
        </authorList>
    </citation>
    <scope>NUCLEOTIDE SEQUENCE [LARGE SCALE GENOMIC DNA]</scope>
    <source>
        <strain evidence="2 3">CBS 101466</strain>
    </source>
</reference>
<accession>W2RPI7</accession>
<protein>
    <submittedName>
        <fullName evidence="2">Uncharacterized protein</fullName>
    </submittedName>
</protein>